<dbReference type="InterPro" id="IPR007173">
    <property type="entry name" value="ALO_C"/>
</dbReference>
<evidence type="ECO:0000313" key="3">
    <source>
        <dbReference type="EMBL" id="SDB91173.1"/>
    </source>
</evidence>
<organism evidence="3 4">
    <name type="scientific">Sanguibacter gelidistatuariae</name>
    <dbReference type="NCBI Taxonomy" id="1814289"/>
    <lineage>
        <taxon>Bacteria</taxon>
        <taxon>Bacillati</taxon>
        <taxon>Actinomycetota</taxon>
        <taxon>Actinomycetes</taxon>
        <taxon>Micrococcales</taxon>
        <taxon>Sanguibacteraceae</taxon>
        <taxon>Sanguibacter</taxon>
    </lineage>
</organism>
<evidence type="ECO:0000313" key="4">
    <source>
        <dbReference type="Proteomes" id="UP000199039"/>
    </source>
</evidence>
<dbReference type="Gene3D" id="3.30.43.10">
    <property type="entry name" value="Uridine Diphospho-n-acetylenolpyruvylglucosamine Reductase, domain 2"/>
    <property type="match status" value="1"/>
</dbReference>
<dbReference type="InterPro" id="IPR036318">
    <property type="entry name" value="FAD-bd_PCMH-like_sf"/>
</dbReference>
<feature type="domain" description="FAD-binding PCMH-type" evidence="2">
    <location>
        <begin position="26"/>
        <end position="215"/>
    </location>
</feature>
<dbReference type="PIRSF" id="PIRSF000136">
    <property type="entry name" value="LGO_GLO"/>
    <property type="match status" value="1"/>
</dbReference>
<dbReference type="InterPro" id="IPR006094">
    <property type="entry name" value="Oxid_FAD_bind_N"/>
</dbReference>
<accession>A0A1G6HAJ4</accession>
<dbReference type="SUPFAM" id="SSF56176">
    <property type="entry name" value="FAD-binding/transporter-associated domain-like"/>
    <property type="match status" value="1"/>
</dbReference>
<dbReference type="Proteomes" id="UP000199039">
    <property type="component" value="Unassembled WGS sequence"/>
</dbReference>
<dbReference type="PROSITE" id="PS51387">
    <property type="entry name" value="FAD_PCMH"/>
    <property type="match status" value="1"/>
</dbReference>
<gene>
    <name evidence="3" type="ORF">SAMN05216410_0867</name>
</gene>
<dbReference type="Pfam" id="PF01565">
    <property type="entry name" value="FAD_binding_4"/>
    <property type="match status" value="1"/>
</dbReference>
<protein>
    <submittedName>
        <fullName evidence="3">Xylitol oxidase</fullName>
    </submittedName>
</protein>
<dbReference type="InterPro" id="IPR016171">
    <property type="entry name" value="Vanillyl_alc_oxidase_C-sub2"/>
</dbReference>
<dbReference type="RefSeq" id="WP_245700845.1">
    <property type="nucleotide sequence ID" value="NZ_FMYH01000001.1"/>
</dbReference>
<dbReference type="EMBL" id="FMYH01000001">
    <property type="protein sequence ID" value="SDB91173.1"/>
    <property type="molecule type" value="Genomic_DNA"/>
</dbReference>
<dbReference type="Pfam" id="PF04030">
    <property type="entry name" value="ALO"/>
    <property type="match status" value="1"/>
</dbReference>
<dbReference type="InterPro" id="IPR016169">
    <property type="entry name" value="FAD-bd_PCMH_sub2"/>
</dbReference>
<dbReference type="PANTHER" id="PTHR43762">
    <property type="entry name" value="L-GULONOLACTONE OXIDASE"/>
    <property type="match status" value="1"/>
</dbReference>
<dbReference type="PANTHER" id="PTHR43762:SF1">
    <property type="entry name" value="D-ARABINONO-1,4-LACTONE OXIDASE"/>
    <property type="match status" value="1"/>
</dbReference>
<evidence type="ECO:0000259" key="2">
    <source>
        <dbReference type="PROSITE" id="PS51387"/>
    </source>
</evidence>
<reference evidence="3 4" key="1">
    <citation type="submission" date="2016-09" db="EMBL/GenBank/DDBJ databases">
        <authorList>
            <person name="Capua I."/>
            <person name="De Benedictis P."/>
            <person name="Joannis T."/>
            <person name="Lombin L.H."/>
            <person name="Cattoli G."/>
        </authorList>
    </citation>
    <scope>NUCLEOTIDE SEQUENCE [LARGE SCALE GENOMIC DNA]</scope>
    <source>
        <strain evidence="3 4">ISLP-3</strain>
    </source>
</reference>
<name>A0A1G6HAJ4_9MICO</name>
<dbReference type="InterPro" id="IPR016167">
    <property type="entry name" value="FAD-bd_PCMH_sub1"/>
</dbReference>
<sequence length="461" mass="48347">MTTDVTTKSAGTHAATLAGTNWAGNLSYSAHGVVRPTTVAEVRDLVLAAGAAMADAASGAPAGTARLRALGSRHCFNDLADTSGLLVSLEDLEPVAAGHLQLGTTAAGIPTVRVSAGTRYGDLAAALFPLGLAVHNLASLPHISIAGAIATATHGSGNGNQGLGGAVVGLELVTGTGEFLTLRRDEEGPVPFDAAVVHLGALGIITHITLAVEPTFDVRQDVYQDLPWASLEQNFDAITGAAYSVSVFTRLREDAADQVWLKSRVDALGETGDLGYGDDFFGARRAAVALHPLPGISAENCSEQLGVPGPGHERLAHFRREFTPSNGAELQSEYLVPREHAVAAIAAVRALRERIVPLLQIIEFRTMAADGLWLSPAGQHDTVGLHFTWLPRQTEVEALLPAIEAALAPFDARPHWGKLFTTDAARLAELFPRLGEFAALADGLDPAGVFANDYLDRVLGR</sequence>
<dbReference type="InterPro" id="IPR016166">
    <property type="entry name" value="FAD-bd_PCMH"/>
</dbReference>
<dbReference type="Gene3D" id="3.30.70.2520">
    <property type="match status" value="1"/>
</dbReference>
<evidence type="ECO:0000256" key="1">
    <source>
        <dbReference type="ARBA" id="ARBA00023002"/>
    </source>
</evidence>
<dbReference type="AlphaFoldDB" id="A0A1G6HAJ4"/>
<dbReference type="InterPro" id="IPR010031">
    <property type="entry name" value="FAD_lactone_oxidase-like"/>
</dbReference>
<dbReference type="Gene3D" id="1.10.45.10">
    <property type="entry name" value="Vanillyl-alcohol Oxidase, Chain A, domain 4"/>
    <property type="match status" value="1"/>
</dbReference>
<dbReference type="GO" id="GO:0003885">
    <property type="term" value="F:D-arabinono-1,4-lactone oxidase activity"/>
    <property type="evidence" value="ECO:0007669"/>
    <property type="project" value="InterPro"/>
</dbReference>
<dbReference type="GO" id="GO:0080049">
    <property type="term" value="F:L-gulono-1,4-lactone dehydrogenase activity"/>
    <property type="evidence" value="ECO:0007669"/>
    <property type="project" value="TreeGrafter"/>
</dbReference>
<dbReference type="Gene3D" id="3.30.465.10">
    <property type="match status" value="1"/>
</dbReference>
<keyword evidence="1" id="KW-0560">Oxidoreductase</keyword>
<proteinExistence type="predicted"/>
<dbReference type="Gene3D" id="3.30.70.2530">
    <property type="match status" value="1"/>
</dbReference>
<dbReference type="GO" id="GO:0016020">
    <property type="term" value="C:membrane"/>
    <property type="evidence" value="ECO:0007669"/>
    <property type="project" value="InterPro"/>
</dbReference>
<dbReference type="STRING" id="1814289.SAMN05216410_0867"/>
<keyword evidence="4" id="KW-1185">Reference proteome</keyword>
<dbReference type="GO" id="GO:0071949">
    <property type="term" value="F:FAD binding"/>
    <property type="evidence" value="ECO:0007669"/>
    <property type="project" value="InterPro"/>
</dbReference>